<name>A0ACB9CLC8_ARCLA</name>
<dbReference type="EMBL" id="CM042050">
    <property type="protein sequence ID" value="KAI3735041.1"/>
    <property type="molecule type" value="Genomic_DNA"/>
</dbReference>
<accession>A0ACB9CLC8</accession>
<proteinExistence type="predicted"/>
<reference evidence="1 2" key="2">
    <citation type="journal article" date="2022" name="Mol. Ecol. Resour.">
        <title>The genomes of chicory, endive, great burdock and yacon provide insights into Asteraceae paleo-polyploidization history and plant inulin production.</title>
        <authorList>
            <person name="Fan W."/>
            <person name="Wang S."/>
            <person name="Wang H."/>
            <person name="Wang A."/>
            <person name="Jiang F."/>
            <person name="Liu H."/>
            <person name="Zhao H."/>
            <person name="Xu D."/>
            <person name="Zhang Y."/>
        </authorList>
    </citation>
    <scope>NUCLEOTIDE SEQUENCE [LARGE SCALE GENOMIC DNA]</scope>
    <source>
        <strain evidence="2">cv. Niubang</strain>
    </source>
</reference>
<reference evidence="2" key="1">
    <citation type="journal article" date="2022" name="Mol. Ecol. Resour.">
        <title>The genomes of chicory, endive, great burdock and yacon provide insights into Asteraceae palaeo-polyploidization history and plant inulin production.</title>
        <authorList>
            <person name="Fan W."/>
            <person name="Wang S."/>
            <person name="Wang H."/>
            <person name="Wang A."/>
            <person name="Jiang F."/>
            <person name="Liu H."/>
            <person name="Zhao H."/>
            <person name="Xu D."/>
            <person name="Zhang Y."/>
        </authorList>
    </citation>
    <scope>NUCLEOTIDE SEQUENCE [LARGE SCALE GENOMIC DNA]</scope>
    <source>
        <strain evidence="2">cv. Niubang</strain>
    </source>
</reference>
<evidence type="ECO:0000313" key="1">
    <source>
        <dbReference type="EMBL" id="KAI3735041.1"/>
    </source>
</evidence>
<sequence length="664" mass="74618">MPNMPSPLNESTILKPLAMLHLLVMVLTIVADTHGATELPAEATIVAGAVADRHTRTNNGLRLNIIGTGRRLGLLLPVHSLRCHPIRSPVSLGLDLPIGLSPWLNNRPNTLLSRPTSLPTRPLPTALNTGRIIMRCNSSGELYPLTQAPLNTSSPIALHTVSPTTWHNRLGHPNISVFKFLLPRPTDTNIIRCHWRFRHKFRSDGTLERYKARLVVNGRSQEVGIDCDETFSFVVKPTTIRTVLSLAMGRKWDIHQLDVKNAFLHGELNETVFMHQPPGFHNPSYPGYVCKLQKSLYGLKQAPRAWYQRFAKYLIHLGFVCSKSDTSLFIYKHDHEIAYLLLYVDDIVLTTSSPALKRQIIGALKSEFDMTDLGPLTYFLGISVTRTTNTMFLSQRKYTEAIIKWVNMENCKPVATPVDTNSNLSLSAGKPVEDPSLYRSLAGALQYLTFTCPDISYAVQQICLFMHAPREPHFQVLKRIIRYLQGTPELGLHLYPTASTQLISYTDADWGGCPDTRRSTSGYCVFLGDNLISWSAKRQPTLSRSSSKDEYRGVANVVAEACWLQNLFLELHVPIRRATLVYCDNVSTVYLSGNPVQHQRTKHIEMDIHFVREKVAIGDVRVLHIPSVYQYADIFTKGLPCQLFLDFRSSLSIRPPPAQTAGAY</sequence>
<keyword evidence="2" id="KW-1185">Reference proteome</keyword>
<evidence type="ECO:0000313" key="2">
    <source>
        <dbReference type="Proteomes" id="UP001055879"/>
    </source>
</evidence>
<organism evidence="1 2">
    <name type="scientific">Arctium lappa</name>
    <name type="common">Greater burdock</name>
    <name type="synonym">Lappa major</name>
    <dbReference type="NCBI Taxonomy" id="4217"/>
    <lineage>
        <taxon>Eukaryota</taxon>
        <taxon>Viridiplantae</taxon>
        <taxon>Streptophyta</taxon>
        <taxon>Embryophyta</taxon>
        <taxon>Tracheophyta</taxon>
        <taxon>Spermatophyta</taxon>
        <taxon>Magnoliopsida</taxon>
        <taxon>eudicotyledons</taxon>
        <taxon>Gunneridae</taxon>
        <taxon>Pentapetalae</taxon>
        <taxon>asterids</taxon>
        <taxon>campanulids</taxon>
        <taxon>Asterales</taxon>
        <taxon>Asteraceae</taxon>
        <taxon>Carduoideae</taxon>
        <taxon>Cardueae</taxon>
        <taxon>Arctiinae</taxon>
        <taxon>Arctium</taxon>
    </lineage>
</organism>
<comment type="caution">
    <text evidence="1">The sequence shown here is derived from an EMBL/GenBank/DDBJ whole genome shotgun (WGS) entry which is preliminary data.</text>
</comment>
<dbReference type="Proteomes" id="UP001055879">
    <property type="component" value="Linkage Group LG04"/>
</dbReference>
<gene>
    <name evidence="1" type="ORF">L6452_14528</name>
</gene>
<protein>
    <submittedName>
        <fullName evidence="1">Uncharacterized protein</fullName>
    </submittedName>
</protein>